<evidence type="ECO:0000259" key="2">
    <source>
        <dbReference type="PROSITE" id="PS50041"/>
    </source>
</evidence>
<keyword evidence="1" id="KW-1015">Disulfide bond</keyword>
<sequence length="124" mass="14891">MCPLGWHREIYSCYYVSKSKKTWDEARDECQTLNSQLTTISSSDERKILSKIYENKERYWIGLRRDRNNIDVWKWMDGTVMTYSNWDTDEPNNEKNNEHCAETMAGPWNDQDCNTMQKFICKKV</sequence>
<proteinExistence type="predicted"/>
<dbReference type="EMBL" id="OW240914">
    <property type="protein sequence ID" value="CAH2273539.1"/>
    <property type="molecule type" value="Genomic_DNA"/>
</dbReference>
<evidence type="ECO:0000256" key="1">
    <source>
        <dbReference type="ARBA" id="ARBA00023157"/>
    </source>
</evidence>
<dbReference type="PROSITE" id="PS50041">
    <property type="entry name" value="C_TYPE_LECTIN_2"/>
    <property type="match status" value="1"/>
</dbReference>
<dbReference type="Proteomes" id="UP001295444">
    <property type="component" value="Chromosome 03"/>
</dbReference>
<accession>A0AAD1RKV6</accession>
<dbReference type="PANTHER" id="PTHR22803">
    <property type="entry name" value="MANNOSE, PHOSPHOLIPASE, LECTIN RECEPTOR RELATED"/>
    <property type="match status" value="1"/>
</dbReference>
<organism evidence="3 4">
    <name type="scientific">Pelobates cultripes</name>
    <name type="common">Western spadefoot toad</name>
    <dbReference type="NCBI Taxonomy" id="61616"/>
    <lineage>
        <taxon>Eukaryota</taxon>
        <taxon>Metazoa</taxon>
        <taxon>Chordata</taxon>
        <taxon>Craniata</taxon>
        <taxon>Vertebrata</taxon>
        <taxon>Euteleostomi</taxon>
        <taxon>Amphibia</taxon>
        <taxon>Batrachia</taxon>
        <taxon>Anura</taxon>
        <taxon>Pelobatoidea</taxon>
        <taxon>Pelobatidae</taxon>
        <taxon>Pelobates</taxon>
    </lineage>
</organism>
<name>A0AAD1RKV6_PELCU</name>
<dbReference type="InterPro" id="IPR050111">
    <property type="entry name" value="C-type_lectin/snaclec_domain"/>
</dbReference>
<protein>
    <recommendedName>
        <fullName evidence="2">C-type lectin domain-containing protein</fullName>
    </recommendedName>
</protein>
<dbReference type="Pfam" id="PF00059">
    <property type="entry name" value="Lectin_C"/>
    <property type="match status" value="1"/>
</dbReference>
<dbReference type="InterPro" id="IPR016187">
    <property type="entry name" value="CTDL_fold"/>
</dbReference>
<dbReference type="InterPro" id="IPR016186">
    <property type="entry name" value="C-type_lectin-like/link_sf"/>
</dbReference>
<keyword evidence="4" id="KW-1185">Reference proteome</keyword>
<dbReference type="InterPro" id="IPR001304">
    <property type="entry name" value="C-type_lectin-like"/>
</dbReference>
<gene>
    <name evidence="3" type="ORF">PECUL_23A058879</name>
</gene>
<dbReference type="AlphaFoldDB" id="A0AAD1RKV6"/>
<dbReference type="PROSITE" id="PS00615">
    <property type="entry name" value="C_TYPE_LECTIN_1"/>
    <property type="match status" value="1"/>
</dbReference>
<dbReference type="InterPro" id="IPR018378">
    <property type="entry name" value="C-type_lectin_CS"/>
</dbReference>
<dbReference type="SUPFAM" id="SSF56436">
    <property type="entry name" value="C-type lectin-like"/>
    <property type="match status" value="1"/>
</dbReference>
<reference evidence="3" key="1">
    <citation type="submission" date="2022-03" db="EMBL/GenBank/DDBJ databases">
        <authorList>
            <person name="Alioto T."/>
            <person name="Alioto T."/>
            <person name="Gomez Garrido J."/>
        </authorList>
    </citation>
    <scope>NUCLEOTIDE SEQUENCE</scope>
</reference>
<evidence type="ECO:0000313" key="3">
    <source>
        <dbReference type="EMBL" id="CAH2273539.1"/>
    </source>
</evidence>
<dbReference type="Gene3D" id="3.10.100.10">
    <property type="entry name" value="Mannose-Binding Protein A, subunit A"/>
    <property type="match status" value="1"/>
</dbReference>
<dbReference type="SMART" id="SM00034">
    <property type="entry name" value="CLECT"/>
    <property type="match status" value="1"/>
</dbReference>
<evidence type="ECO:0000313" key="4">
    <source>
        <dbReference type="Proteomes" id="UP001295444"/>
    </source>
</evidence>
<feature type="domain" description="C-type lectin" evidence="2">
    <location>
        <begin position="13"/>
        <end position="122"/>
    </location>
</feature>